<organism evidence="1 2">
    <name type="scientific">Leptosia nina</name>
    <dbReference type="NCBI Taxonomy" id="320188"/>
    <lineage>
        <taxon>Eukaryota</taxon>
        <taxon>Metazoa</taxon>
        <taxon>Ecdysozoa</taxon>
        <taxon>Arthropoda</taxon>
        <taxon>Hexapoda</taxon>
        <taxon>Insecta</taxon>
        <taxon>Pterygota</taxon>
        <taxon>Neoptera</taxon>
        <taxon>Endopterygota</taxon>
        <taxon>Lepidoptera</taxon>
        <taxon>Glossata</taxon>
        <taxon>Ditrysia</taxon>
        <taxon>Papilionoidea</taxon>
        <taxon>Pieridae</taxon>
        <taxon>Pierinae</taxon>
        <taxon>Leptosia</taxon>
    </lineage>
</organism>
<gene>
    <name evidence="1" type="ORF">LNINA_LOCUS5716</name>
</gene>
<comment type="caution">
    <text evidence="1">The sequence shown here is derived from an EMBL/GenBank/DDBJ whole genome shotgun (WGS) entry which is preliminary data.</text>
</comment>
<dbReference type="AlphaFoldDB" id="A0AAV1J9N9"/>
<evidence type="ECO:0000313" key="1">
    <source>
        <dbReference type="EMBL" id="CAK1546118.1"/>
    </source>
</evidence>
<protein>
    <submittedName>
        <fullName evidence="1">Uncharacterized protein</fullName>
    </submittedName>
</protein>
<reference evidence="1 2" key="1">
    <citation type="submission" date="2023-11" db="EMBL/GenBank/DDBJ databases">
        <authorList>
            <person name="Okamura Y."/>
        </authorList>
    </citation>
    <scope>NUCLEOTIDE SEQUENCE [LARGE SCALE GENOMIC DNA]</scope>
</reference>
<evidence type="ECO:0000313" key="2">
    <source>
        <dbReference type="Proteomes" id="UP001497472"/>
    </source>
</evidence>
<dbReference type="EMBL" id="CAVLEF010000007">
    <property type="protein sequence ID" value="CAK1546118.1"/>
    <property type="molecule type" value="Genomic_DNA"/>
</dbReference>
<proteinExistence type="predicted"/>
<name>A0AAV1J9N9_9NEOP</name>
<accession>A0AAV1J9N9</accession>
<sequence length="84" mass="9101">MLFHSHAQTLSAPSTHTSVAALTQANVTHTSKAAHTTERWECSALKFHIDVNHLPYSVCVATLPAHCVAFTPEQSPLLPPEFAP</sequence>
<keyword evidence="2" id="KW-1185">Reference proteome</keyword>
<dbReference type="Proteomes" id="UP001497472">
    <property type="component" value="Unassembled WGS sequence"/>
</dbReference>